<dbReference type="InterPro" id="IPR001199">
    <property type="entry name" value="Cyt_B5-like_heme/steroid-bd"/>
</dbReference>
<comment type="cofactor">
    <cofactor evidence="2">
        <name>heme b</name>
        <dbReference type="ChEBI" id="CHEBI:60344"/>
    </cofactor>
</comment>
<dbReference type="InterPro" id="IPR007023">
    <property type="entry name" value="Ribosom_reg"/>
</dbReference>
<sequence>MDVVNQILNSESEKNAELQKLINVEKEVDVEIDEGTLLVSDYNTLTIKSGSKSLQSDLQALTRDNTQLLMNKIWALPTKTVEEVIVAELPKPKYVLPRSRKLPKPKQLTKWEQFAKEKGIKKNKKARSKLKWDDLLQKWTPAYGFKRAEADRQKEWLVECKEDGKPVEDPRAAIKTSKIEKKAKNELQRLRNLAKAKKVKIPKVGLPSTEHFKDSKQLSVGAKVAQVSTASLGRFNETPKKEDLRKVKKGKVTKKKKKSGQMKESAPKTSKKPKSGKGNRDFKQKVGTSDKKEYLSVLKEEISCGIRRKDLPTYSSEEVSQHDNPNNGIWVSYKEGVYNITDFVTKHPGGQNKIMMAAGGSIDPFWMVFANHNKSEILELLESMRIGNLRSEDVYKKTADTFDPYALEPVRSKILKVNGKQPFCAEPPPPLLVKNFKTSKDVFYVRNHLPVPIIDIENYELELAVEDDTIKTLTLEDIKKYPKYTVTSAIMCGGNRRSEMADAKPLRGLSWSVGAIGNASWSGARLCDVLNGLGVKEEDYNHVQFEGMDLDPSGIPYGASIPISKAFDPRADVLLAYEMNEEEISLDHGYPIRVIVPGVVGARNVKWCNKIIFSKDESPSQFQQNDYKGFSPSIDWDNVDFKTAPAIQELPVTSAICIPQRGERVTVDKNGTIPVKGYAWSGGGKKIIRVDVTVDQGETWHIAKLVAQDPDAKEGRHYAWTLWSLDLPVDKTKGSVEIWVKAVDSAYNTQPESFKNIWNLRGFLCNAYHRVKVDLV</sequence>
<evidence type="ECO:0000256" key="14">
    <source>
        <dbReference type="ARBA" id="ARBA00023004"/>
    </source>
</evidence>
<dbReference type="GO" id="GO:0030151">
    <property type="term" value="F:molybdenum ion binding"/>
    <property type="evidence" value="ECO:0007669"/>
    <property type="project" value="InterPro"/>
</dbReference>
<evidence type="ECO:0000256" key="9">
    <source>
        <dbReference type="ARBA" id="ARBA00022505"/>
    </source>
</evidence>
<keyword evidence="9" id="KW-0500">Molybdenum</keyword>
<dbReference type="UniPathway" id="UPA00096"/>
<evidence type="ECO:0000256" key="17">
    <source>
        <dbReference type="SAM" id="MobiDB-lite"/>
    </source>
</evidence>
<keyword evidence="20" id="KW-1185">Reference proteome</keyword>
<comment type="similarity">
    <text evidence="7">Belongs to the RRS1 family.</text>
</comment>
<dbReference type="PROSITE" id="PS50255">
    <property type="entry name" value="CYTOCHROME_B5_2"/>
    <property type="match status" value="1"/>
</dbReference>
<dbReference type="InterPro" id="IPR018506">
    <property type="entry name" value="Cyt_B5_heme-BS"/>
</dbReference>
<dbReference type="GO" id="GO:0043546">
    <property type="term" value="F:molybdopterin cofactor binding"/>
    <property type="evidence" value="ECO:0007669"/>
    <property type="project" value="TreeGrafter"/>
</dbReference>
<comment type="pathway">
    <text evidence="6">Energy metabolism; sulfur metabolism.</text>
</comment>
<dbReference type="InterPro" id="IPR036374">
    <property type="entry name" value="OxRdtase_Mopterin-bd_sf"/>
</dbReference>
<evidence type="ECO:0000256" key="15">
    <source>
        <dbReference type="ARBA" id="ARBA00023128"/>
    </source>
</evidence>
<dbReference type="InterPro" id="IPR036400">
    <property type="entry name" value="Cyt_B5-like_heme/steroid_sf"/>
</dbReference>
<dbReference type="SUPFAM" id="SSF81296">
    <property type="entry name" value="E set domains"/>
    <property type="match status" value="1"/>
</dbReference>
<evidence type="ECO:0000313" key="19">
    <source>
        <dbReference type="EMBL" id="OXU22638.1"/>
    </source>
</evidence>
<keyword evidence="13" id="KW-0560">Oxidoreductase</keyword>
<dbReference type="SMART" id="SM01117">
    <property type="entry name" value="Cyt-b5"/>
    <property type="match status" value="1"/>
</dbReference>
<comment type="cofactor">
    <cofactor evidence="1">
        <name>Mo-molybdopterin</name>
        <dbReference type="ChEBI" id="CHEBI:71302"/>
    </cofactor>
</comment>
<dbReference type="GO" id="GO:0006790">
    <property type="term" value="P:sulfur compound metabolic process"/>
    <property type="evidence" value="ECO:0007669"/>
    <property type="project" value="UniProtKB-UniPathway"/>
</dbReference>
<feature type="region of interest" description="Disordered" evidence="17">
    <location>
        <begin position="236"/>
        <end position="286"/>
    </location>
</feature>
<evidence type="ECO:0000256" key="12">
    <source>
        <dbReference type="ARBA" id="ARBA00022723"/>
    </source>
</evidence>
<comment type="caution">
    <text evidence="19">The sequence shown here is derived from an EMBL/GenBank/DDBJ whole genome shotgun (WGS) entry which is preliminary data.</text>
</comment>
<evidence type="ECO:0000256" key="11">
    <source>
        <dbReference type="ARBA" id="ARBA00022617"/>
    </source>
</evidence>
<dbReference type="STRING" id="543379.A0A232EWA8"/>
<keyword evidence="10" id="KW-0690">Ribosome biogenesis</keyword>
<dbReference type="Proteomes" id="UP000215335">
    <property type="component" value="Unassembled WGS sequence"/>
</dbReference>
<evidence type="ECO:0000256" key="3">
    <source>
        <dbReference type="ARBA" id="ARBA00004123"/>
    </source>
</evidence>
<dbReference type="InterPro" id="IPR005066">
    <property type="entry name" value="MoCF_OxRdtse_dimer"/>
</dbReference>
<evidence type="ECO:0000256" key="7">
    <source>
        <dbReference type="ARBA" id="ARBA00010077"/>
    </source>
</evidence>
<protein>
    <recommendedName>
        <fullName evidence="8">sulfite oxidase</fullName>
        <ecNumber evidence="8">1.8.3.1</ecNumber>
    </recommendedName>
</protein>
<keyword evidence="16" id="KW-0539">Nucleus</keyword>
<evidence type="ECO:0000313" key="20">
    <source>
        <dbReference type="Proteomes" id="UP000215335"/>
    </source>
</evidence>
<accession>A0A232EWA8</accession>
<dbReference type="PANTHER" id="PTHR19372:SF7">
    <property type="entry name" value="SULFITE OXIDASE, MITOCHONDRIAL"/>
    <property type="match status" value="1"/>
</dbReference>
<keyword evidence="12" id="KW-0479">Metal-binding</keyword>
<dbReference type="PROSITE" id="PS00191">
    <property type="entry name" value="CYTOCHROME_B5_1"/>
    <property type="match status" value="1"/>
</dbReference>
<dbReference type="InterPro" id="IPR014756">
    <property type="entry name" value="Ig_E-set"/>
</dbReference>
<evidence type="ECO:0000259" key="18">
    <source>
        <dbReference type="PROSITE" id="PS50255"/>
    </source>
</evidence>
<dbReference type="InterPro" id="IPR008335">
    <property type="entry name" value="Mopterin_OxRdtase_euk"/>
</dbReference>
<keyword evidence="11" id="KW-0349">Heme</keyword>
<evidence type="ECO:0000256" key="10">
    <source>
        <dbReference type="ARBA" id="ARBA00022517"/>
    </source>
</evidence>
<dbReference type="Gene3D" id="3.90.420.10">
    <property type="entry name" value="Oxidoreductase, molybdopterin-binding domain"/>
    <property type="match status" value="1"/>
</dbReference>
<organism evidence="19 20">
    <name type="scientific">Trichomalopsis sarcophagae</name>
    <dbReference type="NCBI Taxonomy" id="543379"/>
    <lineage>
        <taxon>Eukaryota</taxon>
        <taxon>Metazoa</taxon>
        <taxon>Ecdysozoa</taxon>
        <taxon>Arthropoda</taxon>
        <taxon>Hexapoda</taxon>
        <taxon>Insecta</taxon>
        <taxon>Pterygota</taxon>
        <taxon>Neoptera</taxon>
        <taxon>Endopterygota</taxon>
        <taxon>Hymenoptera</taxon>
        <taxon>Apocrita</taxon>
        <taxon>Proctotrupomorpha</taxon>
        <taxon>Chalcidoidea</taxon>
        <taxon>Pteromalidae</taxon>
        <taxon>Pteromalinae</taxon>
        <taxon>Trichomalopsis</taxon>
    </lineage>
</organism>
<name>A0A232EWA8_9HYME</name>
<dbReference type="SUPFAM" id="SSF55856">
    <property type="entry name" value="Cytochrome b5-like heme/steroid binding domain"/>
    <property type="match status" value="1"/>
</dbReference>
<dbReference type="AlphaFoldDB" id="A0A232EWA8"/>
<dbReference type="EMBL" id="NNAY01001887">
    <property type="protein sequence ID" value="OXU22638.1"/>
    <property type="molecule type" value="Genomic_DNA"/>
</dbReference>
<dbReference type="Gene3D" id="2.60.40.650">
    <property type="match status" value="1"/>
</dbReference>
<evidence type="ECO:0000256" key="16">
    <source>
        <dbReference type="ARBA" id="ARBA00023242"/>
    </source>
</evidence>
<dbReference type="GO" id="GO:0005634">
    <property type="term" value="C:nucleus"/>
    <property type="evidence" value="ECO:0007669"/>
    <property type="project" value="UniProtKB-SubCell"/>
</dbReference>
<comment type="pathway">
    <text evidence="5">Sulfur metabolism.</text>
</comment>
<dbReference type="GO" id="GO:0020037">
    <property type="term" value="F:heme binding"/>
    <property type="evidence" value="ECO:0007669"/>
    <property type="project" value="InterPro"/>
</dbReference>
<gene>
    <name evidence="19" type="ORF">TSAR_013644</name>
</gene>
<dbReference type="Pfam" id="PF00174">
    <property type="entry name" value="Oxidored_molyb"/>
    <property type="match status" value="1"/>
</dbReference>
<feature type="compositionally biased region" description="Basic residues" evidence="17">
    <location>
        <begin position="246"/>
        <end position="260"/>
    </location>
</feature>
<proteinExistence type="inferred from homology"/>
<dbReference type="FunFam" id="3.90.420.10:FF:000002">
    <property type="entry name" value="sulfite oxidase, mitochondrial"/>
    <property type="match status" value="1"/>
</dbReference>
<dbReference type="PANTHER" id="PTHR19372">
    <property type="entry name" value="SULFITE REDUCTASE"/>
    <property type="match status" value="1"/>
</dbReference>
<keyword evidence="15" id="KW-0496">Mitochondrion</keyword>
<dbReference type="GO" id="GO:0005758">
    <property type="term" value="C:mitochondrial intermembrane space"/>
    <property type="evidence" value="ECO:0007669"/>
    <property type="project" value="UniProtKB-SubCell"/>
</dbReference>
<dbReference type="Pfam" id="PF03404">
    <property type="entry name" value="Mo-co_dimer"/>
    <property type="match status" value="1"/>
</dbReference>
<keyword evidence="14" id="KW-0408">Iron</keyword>
<evidence type="ECO:0000256" key="13">
    <source>
        <dbReference type="ARBA" id="ARBA00023002"/>
    </source>
</evidence>
<dbReference type="GO" id="GO:0042254">
    <property type="term" value="P:ribosome biogenesis"/>
    <property type="evidence" value="ECO:0007669"/>
    <property type="project" value="UniProtKB-KW"/>
</dbReference>
<dbReference type="OrthoDB" id="10051395at2759"/>
<dbReference type="GO" id="GO:0008482">
    <property type="term" value="F:sulfite oxidase activity"/>
    <property type="evidence" value="ECO:0007669"/>
    <property type="project" value="UniProtKB-EC"/>
</dbReference>
<comment type="subcellular location">
    <subcellularLocation>
        <location evidence="4">Mitochondrion intermembrane space</location>
    </subcellularLocation>
    <subcellularLocation>
        <location evidence="3">Nucleus</location>
    </subcellularLocation>
</comment>
<evidence type="ECO:0000256" key="2">
    <source>
        <dbReference type="ARBA" id="ARBA00001970"/>
    </source>
</evidence>
<evidence type="ECO:0000256" key="6">
    <source>
        <dbReference type="ARBA" id="ARBA00004971"/>
    </source>
</evidence>
<evidence type="ECO:0000256" key="1">
    <source>
        <dbReference type="ARBA" id="ARBA00001924"/>
    </source>
</evidence>
<dbReference type="EC" id="1.8.3.1" evidence="8"/>
<dbReference type="CDD" id="cd02111">
    <property type="entry name" value="eukary_SO_Moco"/>
    <property type="match status" value="1"/>
</dbReference>
<evidence type="ECO:0000256" key="5">
    <source>
        <dbReference type="ARBA" id="ARBA00004678"/>
    </source>
</evidence>
<feature type="domain" description="Cytochrome b5 heme-binding" evidence="18">
    <location>
        <begin position="311"/>
        <end position="390"/>
    </location>
</feature>
<dbReference type="PRINTS" id="PR00407">
    <property type="entry name" value="EUMOPTERIN"/>
</dbReference>
<evidence type="ECO:0000256" key="4">
    <source>
        <dbReference type="ARBA" id="ARBA00004569"/>
    </source>
</evidence>
<dbReference type="Pfam" id="PF00173">
    <property type="entry name" value="Cyt-b5"/>
    <property type="match status" value="1"/>
</dbReference>
<dbReference type="Gene3D" id="3.10.120.10">
    <property type="entry name" value="Cytochrome b5-like heme/steroid binding domain"/>
    <property type="match status" value="1"/>
</dbReference>
<reference evidence="19 20" key="1">
    <citation type="journal article" date="2017" name="Curr. Biol.">
        <title>The Evolution of Venom by Co-option of Single-Copy Genes.</title>
        <authorList>
            <person name="Martinson E.O."/>
            <person name="Mrinalini"/>
            <person name="Kelkar Y.D."/>
            <person name="Chang C.H."/>
            <person name="Werren J.H."/>
        </authorList>
    </citation>
    <scope>NUCLEOTIDE SEQUENCE [LARGE SCALE GENOMIC DNA]</scope>
    <source>
        <strain evidence="19 20">Alberta</strain>
        <tissue evidence="19">Whole body</tissue>
    </source>
</reference>
<dbReference type="InterPro" id="IPR000572">
    <property type="entry name" value="OxRdtase_Mopterin-bd_dom"/>
</dbReference>
<dbReference type="SUPFAM" id="SSF56524">
    <property type="entry name" value="Oxidoreductase molybdopterin-binding domain"/>
    <property type="match status" value="1"/>
</dbReference>
<dbReference type="FunFam" id="3.10.120.10:FF:000007">
    <property type="entry name" value="Sulfite oxidase, mitochondrial"/>
    <property type="match status" value="1"/>
</dbReference>
<dbReference type="Pfam" id="PF04939">
    <property type="entry name" value="RRS1"/>
    <property type="match status" value="1"/>
</dbReference>
<evidence type="ECO:0000256" key="8">
    <source>
        <dbReference type="ARBA" id="ARBA00012505"/>
    </source>
</evidence>